<dbReference type="EMBL" id="JABBWE010000093">
    <property type="protein sequence ID" value="KAG1786354.1"/>
    <property type="molecule type" value="Genomic_DNA"/>
</dbReference>
<dbReference type="Proteomes" id="UP000719766">
    <property type="component" value="Unassembled WGS sequence"/>
</dbReference>
<keyword evidence="3" id="KW-1185">Reference proteome</keyword>
<sequence>MSTPPHPQPQALQTVTQTPCQVTAVLKPSDIRPPRADEVPEGFWAITVGQEVGVFYRCGNVQKGYPSFQQALTAYAVKYDEGRVRAVPLPGGPFWPSPPESSPNIPSPVDSSASSDSHDLWSQLEDLTETMSQL</sequence>
<reference evidence="2" key="1">
    <citation type="journal article" date="2020" name="New Phytol.">
        <title>Comparative genomics reveals dynamic genome evolution in host specialist ectomycorrhizal fungi.</title>
        <authorList>
            <person name="Lofgren L.A."/>
            <person name="Nguyen N.H."/>
            <person name="Vilgalys R."/>
            <person name="Ruytinx J."/>
            <person name="Liao H.L."/>
            <person name="Branco S."/>
            <person name="Kuo A."/>
            <person name="LaButti K."/>
            <person name="Lipzen A."/>
            <person name="Andreopoulos W."/>
            <person name="Pangilinan J."/>
            <person name="Riley R."/>
            <person name="Hundley H."/>
            <person name="Na H."/>
            <person name="Barry K."/>
            <person name="Grigoriev I.V."/>
            <person name="Stajich J.E."/>
            <person name="Kennedy P.G."/>
        </authorList>
    </citation>
    <scope>NUCLEOTIDE SEQUENCE</scope>
    <source>
        <strain evidence="2">S12</strain>
    </source>
</reference>
<dbReference type="GeneID" id="64594564"/>
<gene>
    <name evidence="2" type="ORF">HD556DRAFT_1313501</name>
</gene>
<evidence type="ECO:0000313" key="3">
    <source>
        <dbReference type="Proteomes" id="UP000719766"/>
    </source>
</evidence>
<evidence type="ECO:0000313" key="2">
    <source>
        <dbReference type="EMBL" id="KAG1786354.1"/>
    </source>
</evidence>
<feature type="region of interest" description="Disordered" evidence="1">
    <location>
        <begin position="88"/>
        <end position="134"/>
    </location>
</feature>
<accession>A0A9P7AC24</accession>
<proteinExistence type="predicted"/>
<name>A0A9P7AC24_9AGAM</name>
<dbReference type="AlphaFoldDB" id="A0A9P7AC24"/>
<feature type="compositionally biased region" description="Low complexity" evidence="1">
    <location>
        <begin position="102"/>
        <end position="115"/>
    </location>
</feature>
<dbReference type="RefSeq" id="XP_041153808.1">
    <property type="nucleotide sequence ID" value="XM_041300800.1"/>
</dbReference>
<feature type="compositionally biased region" description="Pro residues" evidence="1">
    <location>
        <begin position="90"/>
        <end position="101"/>
    </location>
</feature>
<organism evidence="2 3">
    <name type="scientific">Suillus plorans</name>
    <dbReference type="NCBI Taxonomy" id="116603"/>
    <lineage>
        <taxon>Eukaryota</taxon>
        <taxon>Fungi</taxon>
        <taxon>Dikarya</taxon>
        <taxon>Basidiomycota</taxon>
        <taxon>Agaricomycotina</taxon>
        <taxon>Agaricomycetes</taxon>
        <taxon>Agaricomycetidae</taxon>
        <taxon>Boletales</taxon>
        <taxon>Suillineae</taxon>
        <taxon>Suillaceae</taxon>
        <taxon>Suillus</taxon>
    </lineage>
</organism>
<comment type="caution">
    <text evidence="2">The sequence shown here is derived from an EMBL/GenBank/DDBJ whole genome shotgun (WGS) entry which is preliminary data.</text>
</comment>
<dbReference type="OrthoDB" id="2688681at2759"/>
<evidence type="ECO:0000256" key="1">
    <source>
        <dbReference type="SAM" id="MobiDB-lite"/>
    </source>
</evidence>
<protein>
    <submittedName>
        <fullName evidence="2">Uncharacterized protein</fullName>
    </submittedName>
</protein>